<dbReference type="Gene3D" id="3.40.50.300">
    <property type="entry name" value="P-loop containing nucleotide triphosphate hydrolases"/>
    <property type="match status" value="1"/>
</dbReference>
<keyword evidence="1" id="KW-1188">Viral release from host cell</keyword>
<dbReference type="InterPro" id="IPR006517">
    <property type="entry name" value="Phage_terminase_lsu-like_C"/>
</dbReference>
<dbReference type="RefSeq" id="WP_235123089.1">
    <property type="nucleotide sequence ID" value="NZ_CP090979.1"/>
</dbReference>
<dbReference type="Gene3D" id="3.30.420.240">
    <property type="match status" value="1"/>
</dbReference>
<dbReference type="InterPro" id="IPR027417">
    <property type="entry name" value="P-loop_NTPase"/>
</dbReference>
<keyword evidence="4" id="KW-1185">Reference proteome</keyword>
<evidence type="ECO:0000313" key="4">
    <source>
        <dbReference type="Proteomes" id="UP001649230"/>
    </source>
</evidence>
<name>A0ABY3SRF3_9BACL</name>
<dbReference type="EMBL" id="CP090979">
    <property type="protein sequence ID" value="UJF36539.1"/>
    <property type="molecule type" value="Genomic_DNA"/>
</dbReference>
<dbReference type="InterPro" id="IPR035421">
    <property type="entry name" value="Terminase_6C"/>
</dbReference>
<evidence type="ECO:0000259" key="2">
    <source>
        <dbReference type="Pfam" id="PF17289"/>
    </source>
</evidence>
<proteinExistence type="predicted"/>
<dbReference type="NCBIfam" id="TIGR01630">
    <property type="entry name" value="psiM2_ORF9"/>
    <property type="match status" value="1"/>
</dbReference>
<gene>
    <name evidence="3" type="primary">terL</name>
    <name evidence="3" type="ORF">L0M14_30595</name>
</gene>
<dbReference type="Proteomes" id="UP001649230">
    <property type="component" value="Plasmid pYPD9-1"/>
</dbReference>
<evidence type="ECO:0000256" key="1">
    <source>
        <dbReference type="ARBA" id="ARBA00022612"/>
    </source>
</evidence>
<keyword evidence="3" id="KW-0614">Plasmid</keyword>
<evidence type="ECO:0000313" key="3">
    <source>
        <dbReference type="EMBL" id="UJF36539.1"/>
    </source>
</evidence>
<dbReference type="Pfam" id="PF17289">
    <property type="entry name" value="Terminase_6C"/>
    <property type="match status" value="1"/>
</dbReference>
<feature type="domain" description="Terminase large subunit gp17-like C-terminal" evidence="2">
    <location>
        <begin position="393"/>
        <end position="542"/>
    </location>
</feature>
<reference evidence="3 4" key="1">
    <citation type="journal article" date="2024" name="Int. J. Syst. Evol. Microbiol.">
        <title>Paenibacillus hexagrammi sp. nov., a novel bacterium isolated from the gut content of Hexagrammos agrammus.</title>
        <authorList>
            <person name="Jung H.K."/>
            <person name="Kim D.G."/>
            <person name="Zin H."/>
            <person name="Park J."/>
            <person name="Jung H."/>
            <person name="Kim Y.O."/>
            <person name="Kong H.J."/>
            <person name="Kim J.W."/>
            <person name="Kim Y.S."/>
        </authorList>
    </citation>
    <scope>NUCLEOTIDE SEQUENCE [LARGE SCALE GENOMIC DNA]</scope>
    <source>
        <strain evidence="3 4">YPD9-1</strain>
    </source>
</reference>
<accession>A0ABY3SRF3</accession>
<sequence length="556" mass="63799">MTDNERRERIDILTQQADIYSQLHDSGRLDSKEAPKYVAVLRELDRLREIEACRYDIMRFAKRYFNNGRIMKPETPSPDFHYDMAGLICDELNAKDRNSFIAAVAPRSHAKSMIGTVVSIIYSAVYKIHDYFVIIGNRQEGSKQLLAIIKYELMNNDELRRDFGDLYNKSSWSMMEIITGNGVKIQAAGSGDALRGLNHLGSRPWVFCDDIEKDPDVLSPDYRDKIHEWFNSTVVPLGSPSPGGTKIVWVGTILHVDSVLNRVMKNDTRFKSKRFSAIVEWPTNMDQWDQWGELLNKRDFDDVESEDEAAQKAGKLAREFYDANRKEMDEGAIVLWPDRMSLYDLMVIRQANRKSFLTEYIGDPRDDSTVLFGSFTYYDLAEINMNDLEIYGSVDPSLGKNGRSDLSAIITIGRHKRTGINYVLDVDAKRRSPDKIIEDIIAKTDRFKYRGFAVETIQFQHLFMTDLAKRAAMEGAYLPIREVRPNSDKWLRIASLEPLVSNGFIRFQKSHRELVDELENVSVDGGLPRNDDRADALELAMSLVRQNRKRLAFGTI</sequence>
<protein>
    <submittedName>
        <fullName evidence="3">Phage terminase large subunit</fullName>
    </submittedName>
</protein>
<organism evidence="3 4">
    <name type="scientific">Paenibacillus hexagrammi</name>
    <dbReference type="NCBI Taxonomy" id="2908839"/>
    <lineage>
        <taxon>Bacteria</taxon>
        <taxon>Bacillati</taxon>
        <taxon>Bacillota</taxon>
        <taxon>Bacilli</taxon>
        <taxon>Bacillales</taxon>
        <taxon>Paenibacillaceae</taxon>
        <taxon>Paenibacillus</taxon>
    </lineage>
</organism>
<geneLocation type="plasmid" evidence="3 4">
    <name>pYPD9-1</name>
</geneLocation>